<dbReference type="CDD" id="cd17417">
    <property type="entry name" value="MFS_NPF5"/>
    <property type="match status" value="1"/>
</dbReference>
<evidence type="ECO:0000256" key="1">
    <source>
        <dbReference type="ARBA" id="ARBA00004141"/>
    </source>
</evidence>
<dbReference type="PROSITE" id="PS01022">
    <property type="entry name" value="PTR2_1"/>
    <property type="match status" value="1"/>
</dbReference>
<dbReference type="EMBL" id="JADGMS010000003">
    <property type="protein sequence ID" value="KAF9686380.1"/>
    <property type="molecule type" value="Genomic_DNA"/>
</dbReference>
<feature type="transmembrane region" description="Helical" evidence="7">
    <location>
        <begin position="206"/>
        <end position="228"/>
    </location>
</feature>
<feature type="transmembrane region" description="Helical" evidence="7">
    <location>
        <begin position="82"/>
        <end position="102"/>
    </location>
</feature>
<dbReference type="InterPro" id="IPR018456">
    <property type="entry name" value="PTR2_symporter_CS"/>
</dbReference>
<gene>
    <name evidence="8" type="ORF">SADUNF_Sadunf03G0152600</name>
</gene>
<feature type="transmembrane region" description="Helical" evidence="7">
    <location>
        <begin position="461"/>
        <end position="480"/>
    </location>
</feature>
<reference evidence="8 9" key="1">
    <citation type="submission" date="2020-10" db="EMBL/GenBank/DDBJ databases">
        <title>Plant Genome Project.</title>
        <authorList>
            <person name="Zhang R.-G."/>
        </authorList>
    </citation>
    <scope>NUCLEOTIDE SEQUENCE [LARGE SCALE GENOMIC DNA]</scope>
    <source>
        <strain evidence="8">FAFU-HL-1</strain>
        <tissue evidence="8">Leaf</tissue>
    </source>
</reference>
<evidence type="ECO:0000256" key="3">
    <source>
        <dbReference type="ARBA" id="ARBA00022553"/>
    </source>
</evidence>
<evidence type="ECO:0000256" key="7">
    <source>
        <dbReference type="SAM" id="Phobius"/>
    </source>
</evidence>
<protein>
    <recommendedName>
        <fullName evidence="10">NPF family transporter</fullName>
    </recommendedName>
</protein>
<dbReference type="InterPro" id="IPR044739">
    <property type="entry name" value="NRT1/PTR"/>
</dbReference>
<comment type="caution">
    <text evidence="8">The sequence shown here is derived from an EMBL/GenBank/DDBJ whole genome shotgun (WGS) entry which is preliminary data.</text>
</comment>
<dbReference type="SUPFAM" id="SSF103473">
    <property type="entry name" value="MFS general substrate transporter"/>
    <property type="match status" value="1"/>
</dbReference>
<dbReference type="InterPro" id="IPR000109">
    <property type="entry name" value="POT_fam"/>
</dbReference>
<evidence type="ECO:0000256" key="5">
    <source>
        <dbReference type="ARBA" id="ARBA00022989"/>
    </source>
</evidence>
<keyword evidence="4 7" id="KW-0812">Transmembrane</keyword>
<organism evidence="8 9">
    <name type="scientific">Salix dunnii</name>
    <dbReference type="NCBI Taxonomy" id="1413687"/>
    <lineage>
        <taxon>Eukaryota</taxon>
        <taxon>Viridiplantae</taxon>
        <taxon>Streptophyta</taxon>
        <taxon>Embryophyta</taxon>
        <taxon>Tracheophyta</taxon>
        <taxon>Spermatophyta</taxon>
        <taxon>Magnoliopsida</taxon>
        <taxon>eudicotyledons</taxon>
        <taxon>Gunneridae</taxon>
        <taxon>Pentapetalae</taxon>
        <taxon>rosids</taxon>
        <taxon>fabids</taxon>
        <taxon>Malpighiales</taxon>
        <taxon>Salicaceae</taxon>
        <taxon>Saliceae</taxon>
        <taxon>Salix</taxon>
    </lineage>
</organism>
<comment type="similarity">
    <text evidence="2">Belongs to the major facilitator superfamily. Proton-dependent oligopeptide transporter (POT/PTR) (TC 2.A.17) family.</text>
</comment>
<comment type="subcellular location">
    <subcellularLocation>
        <location evidence="1">Membrane</location>
        <topology evidence="1">Multi-pass membrane protein</topology>
    </subcellularLocation>
</comment>
<keyword evidence="6 7" id="KW-0472">Membrane</keyword>
<evidence type="ECO:0000256" key="6">
    <source>
        <dbReference type="ARBA" id="ARBA00023136"/>
    </source>
</evidence>
<dbReference type="OrthoDB" id="8904098at2759"/>
<dbReference type="Pfam" id="PF00854">
    <property type="entry name" value="PTR2"/>
    <property type="match status" value="1"/>
</dbReference>
<feature type="transmembrane region" description="Helical" evidence="7">
    <location>
        <begin position="181"/>
        <end position="200"/>
    </location>
</feature>
<keyword evidence="5 7" id="KW-1133">Transmembrane helix</keyword>
<feature type="transmembrane region" description="Helical" evidence="7">
    <location>
        <begin position="108"/>
        <end position="129"/>
    </location>
</feature>
<dbReference type="GO" id="GO:0016020">
    <property type="term" value="C:membrane"/>
    <property type="evidence" value="ECO:0007669"/>
    <property type="project" value="UniProtKB-SubCell"/>
</dbReference>
<dbReference type="GO" id="GO:0071916">
    <property type="term" value="F:dipeptide transmembrane transporter activity"/>
    <property type="evidence" value="ECO:0007669"/>
    <property type="project" value="InterPro"/>
</dbReference>
<keyword evidence="3" id="KW-0597">Phosphoprotein</keyword>
<dbReference type="Proteomes" id="UP000657918">
    <property type="component" value="Unassembled WGS sequence"/>
</dbReference>
<name>A0A835N535_9ROSI</name>
<evidence type="ECO:0000313" key="9">
    <source>
        <dbReference type="Proteomes" id="UP000657918"/>
    </source>
</evidence>
<dbReference type="InterPro" id="IPR036259">
    <property type="entry name" value="MFS_trans_sf"/>
</dbReference>
<evidence type="ECO:0000256" key="2">
    <source>
        <dbReference type="ARBA" id="ARBA00005982"/>
    </source>
</evidence>
<keyword evidence="9" id="KW-1185">Reference proteome</keyword>
<feature type="transmembrane region" description="Helical" evidence="7">
    <location>
        <begin position="536"/>
        <end position="555"/>
    </location>
</feature>
<accession>A0A835N535</accession>
<feature type="transmembrane region" description="Helical" evidence="7">
    <location>
        <begin position="371"/>
        <end position="388"/>
    </location>
</feature>
<dbReference type="GO" id="GO:0042937">
    <property type="term" value="F:tripeptide transmembrane transporter activity"/>
    <property type="evidence" value="ECO:0007669"/>
    <property type="project" value="InterPro"/>
</dbReference>
<dbReference type="AlphaFoldDB" id="A0A835N535"/>
<dbReference type="PANTHER" id="PTHR11654">
    <property type="entry name" value="OLIGOPEPTIDE TRANSPORTER-RELATED"/>
    <property type="match status" value="1"/>
</dbReference>
<feature type="transmembrane region" description="Helical" evidence="7">
    <location>
        <begin position="409"/>
        <end position="429"/>
    </location>
</feature>
<evidence type="ECO:0008006" key="10">
    <source>
        <dbReference type="Google" id="ProtNLM"/>
    </source>
</evidence>
<evidence type="ECO:0000313" key="8">
    <source>
        <dbReference type="EMBL" id="KAF9686380.1"/>
    </source>
</evidence>
<feature type="transmembrane region" description="Helical" evidence="7">
    <location>
        <begin position="492"/>
        <end position="516"/>
    </location>
</feature>
<feature type="transmembrane region" description="Helical" evidence="7">
    <location>
        <begin position="330"/>
        <end position="351"/>
    </location>
</feature>
<evidence type="ECO:0000256" key="4">
    <source>
        <dbReference type="ARBA" id="ARBA00022692"/>
    </source>
</evidence>
<sequence length="579" mass="63542">MSRTSSNLPWMSSLLQSQLKMARKSPRSSLPCENPPKVAGIPPSSLSVTLRFAYYGLAGNLITYLTNDLHQSTSTAIKNVNTWVGVSAIFPIFGAILADSLLGRFKTIILASAIYFFGMILLTLSVSVIPTHYREAVFFVALYILAFGEGGHKPCVQTFAADQFDEEKPEEKAAKSSFFNWWYLGIVAGASSAVLLVIYIQDNVGWTAGFGMLTGALGVALFIFLAGIKRYRKQAPVKSPFTMVAQVFVAAMRKRRVIETQQGLGICYDAGGTDVEGQPGNSRTLAATNQYRFLDKAMIIDNLDASSKPRNPWRLCSLNQVEEVKLVLRLLPIWLSCFMFTAVLAQTHTLFIKQGSTMIRSIGPNFQVPPASFQSLVGLTILFTIPIYDRIFVPAARKLTGHRSGVTMLQRIGIGLFLSIIEMVAAALVEAKRVSIAREHGLMDTPEATIPMSVWWILPQYMISGISDVFTVVGLQELFYDQMPESMRSLGAAAHVSVIGVGSFFNTAIITLVQAITAGSSGILLGNNLNRAHVDYFYWVLAVLSALNFCVYLWIASGFVYKKVEGEEPQQGKGLDLVM</sequence>
<proteinExistence type="inferred from homology"/>
<dbReference type="Gene3D" id="1.20.1250.20">
    <property type="entry name" value="MFS general substrate transporter like domains"/>
    <property type="match status" value="1"/>
</dbReference>